<keyword evidence="2" id="KW-1185">Reference proteome</keyword>
<proteinExistence type="predicted"/>
<organism evidence="1 2">
    <name type="scientific">Shinella fusca</name>
    <dbReference type="NCBI Taxonomy" id="544480"/>
    <lineage>
        <taxon>Bacteria</taxon>
        <taxon>Pseudomonadati</taxon>
        <taxon>Pseudomonadota</taxon>
        <taxon>Alphaproteobacteria</taxon>
        <taxon>Hyphomicrobiales</taxon>
        <taxon>Rhizobiaceae</taxon>
        <taxon>Shinella</taxon>
    </lineage>
</organism>
<comment type="caution">
    <text evidence="1">The sequence shown here is derived from an EMBL/GenBank/DDBJ whole genome shotgun (WGS) entry which is preliminary data.</text>
</comment>
<dbReference type="EMBL" id="JACHIK010000001">
    <property type="protein sequence ID" value="MBB5041079.1"/>
    <property type="molecule type" value="Genomic_DNA"/>
</dbReference>
<sequence>MANINTWISNGNGFSFGVFPAVVNTFEPKKACSSGEIWLPMGDLSKGFIHLQKHENRIRDVYAGVDALTYVSIVCAGYSEIYYQNKTDTYLIKKYNGIKSAVVAAHLGGIYQIITAFPVTRDFDHKRRKEDLIWTRNGKW</sequence>
<protein>
    <submittedName>
        <fullName evidence="1">Uncharacterized protein</fullName>
    </submittedName>
</protein>
<evidence type="ECO:0000313" key="2">
    <source>
        <dbReference type="Proteomes" id="UP000535406"/>
    </source>
</evidence>
<accession>A0A7W7YRL7</accession>
<name>A0A7W7YRL7_9HYPH</name>
<reference evidence="1 2" key="1">
    <citation type="submission" date="2020-08" db="EMBL/GenBank/DDBJ databases">
        <title>Genomic Encyclopedia of Type Strains, Phase IV (KMG-IV): sequencing the most valuable type-strain genomes for metagenomic binning, comparative biology and taxonomic classification.</title>
        <authorList>
            <person name="Goeker M."/>
        </authorList>
    </citation>
    <scope>NUCLEOTIDE SEQUENCE [LARGE SCALE GENOMIC DNA]</scope>
    <source>
        <strain evidence="1 2">DSM 21319</strain>
    </source>
</reference>
<gene>
    <name evidence="1" type="ORF">HNQ66_000457</name>
</gene>
<evidence type="ECO:0000313" key="1">
    <source>
        <dbReference type="EMBL" id="MBB5041079.1"/>
    </source>
</evidence>
<dbReference type="RefSeq" id="WP_184140403.1">
    <property type="nucleotide sequence ID" value="NZ_JACHIK010000001.1"/>
</dbReference>
<dbReference type="Proteomes" id="UP000535406">
    <property type="component" value="Unassembled WGS sequence"/>
</dbReference>
<dbReference type="AlphaFoldDB" id="A0A7W7YRL7"/>